<evidence type="ECO:0000256" key="1">
    <source>
        <dbReference type="ARBA" id="ARBA00005964"/>
    </source>
</evidence>
<evidence type="ECO:0000259" key="5">
    <source>
        <dbReference type="Pfam" id="PF00135"/>
    </source>
</evidence>
<comment type="similarity">
    <text evidence="1 3">Belongs to the type-B carboxylesterase/lipase family.</text>
</comment>
<dbReference type="Gene3D" id="3.40.50.1820">
    <property type="entry name" value="alpha/beta hydrolase"/>
    <property type="match status" value="1"/>
</dbReference>
<dbReference type="Proteomes" id="UP000237144">
    <property type="component" value="Unassembled WGS sequence"/>
</dbReference>
<dbReference type="InterPro" id="IPR002018">
    <property type="entry name" value="CarbesteraseB"/>
</dbReference>
<dbReference type="STRING" id="741276.A0A2S5B5P9"/>
<comment type="caution">
    <text evidence="6">The sequence shown here is derived from an EMBL/GenBank/DDBJ whole genome shotgun (WGS) entry which is preliminary data.</text>
</comment>
<dbReference type="OrthoDB" id="408631at2759"/>
<dbReference type="EC" id="3.1.1.-" evidence="3"/>
<gene>
    <name evidence="6" type="ORF">BMF94_4845</name>
</gene>
<keyword evidence="7" id="KW-1185">Reference proteome</keyword>
<dbReference type="GO" id="GO:0016787">
    <property type="term" value="F:hydrolase activity"/>
    <property type="evidence" value="ECO:0007669"/>
    <property type="project" value="UniProtKB-KW"/>
</dbReference>
<dbReference type="SUPFAM" id="SSF53474">
    <property type="entry name" value="alpha/beta-Hydrolases"/>
    <property type="match status" value="1"/>
</dbReference>
<evidence type="ECO:0000256" key="3">
    <source>
        <dbReference type="RuleBase" id="RU361235"/>
    </source>
</evidence>
<keyword evidence="2 3" id="KW-0378">Hydrolase</keyword>
<dbReference type="PANTHER" id="PTHR11559">
    <property type="entry name" value="CARBOXYLESTERASE"/>
    <property type="match status" value="1"/>
</dbReference>
<dbReference type="InterPro" id="IPR050309">
    <property type="entry name" value="Type-B_Carboxylest/Lipase"/>
</dbReference>
<name>A0A2S5B5P9_9BASI</name>
<feature type="region of interest" description="Disordered" evidence="4">
    <location>
        <begin position="450"/>
        <end position="473"/>
    </location>
</feature>
<evidence type="ECO:0000313" key="6">
    <source>
        <dbReference type="EMBL" id="POY72113.1"/>
    </source>
</evidence>
<dbReference type="InterPro" id="IPR019826">
    <property type="entry name" value="Carboxylesterase_B_AS"/>
</dbReference>
<proteinExistence type="inferred from homology"/>
<dbReference type="InterPro" id="IPR029058">
    <property type="entry name" value="AB_hydrolase_fold"/>
</dbReference>
<evidence type="ECO:0000256" key="2">
    <source>
        <dbReference type="ARBA" id="ARBA00022801"/>
    </source>
</evidence>
<sequence>MSLCVETAHGPVRGFTDSHKLARESSARLDPSAGDRLAVHKWLGIPYARADRFKRPRDPQPWTEPKECFEFGSAFPQPPSMTENLLAKMPGYLLRDHIPVSEDSHSLNVFVPGDLSLDEAEKLPVLVWIYGGALNNGSSERYLHDPTEWIRDGMQPRSSADDSQQEEPQRCIVVTGNYRTDIFGFCASEDLAAEDPEGLCGNYGLYDCVKMLEWAQTNIAQFGGDPDRVTVFGQSAGAFLISHLLVSGKKLFQRAICMSGAANTMMLRPADKAYTAYSTILEALGVAPTASPSERLSALRSAPTDSLLQLHMAAHSFTGLSLTLEPTSSRSAIWTRDTMTRFKRGERDPWVRQVVIGTTEDEGSTFAMGMGIVSRPAWSAFLARFDEPTRSRIEKKYLEEANPPYPGGKHPEGPLPPRVAPGAKLIADMIFVNPVWDQASVLASVPASSLSSSSSSSSSLSSETTSAAAPTSTAGTEPARVWLYRVRTPVRAIERAAPVDFGVFHAVDLPLVFNAKSLWEGEGDEGEDAKAAKAIGRRWMRFAIHGDPDPEWKPFSRDSPSWLAFSPNGHTANEDLSGFEAQKLELYFAGHGKDESGEEVLGETNE</sequence>
<organism evidence="6 7">
    <name type="scientific">Rhodotorula taiwanensis</name>
    <dbReference type="NCBI Taxonomy" id="741276"/>
    <lineage>
        <taxon>Eukaryota</taxon>
        <taxon>Fungi</taxon>
        <taxon>Dikarya</taxon>
        <taxon>Basidiomycota</taxon>
        <taxon>Pucciniomycotina</taxon>
        <taxon>Microbotryomycetes</taxon>
        <taxon>Sporidiobolales</taxon>
        <taxon>Sporidiobolaceae</taxon>
        <taxon>Rhodotorula</taxon>
    </lineage>
</organism>
<accession>A0A2S5B5P9</accession>
<feature type="domain" description="Carboxylesterase type B" evidence="5">
    <location>
        <begin position="34"/>
        <end position="570"/>
    </location>
</feature>
<dbReference type="EMBL" id="PJQD01000058">
    <property type="protein sequence ID" value="POY72113.1"/>
    <property type="molecule type" value="Genomic_DNA"/>
</dbReference>
<feature type="region of interest" description="Disordered" evidence="4">
    <location>
        <begin position="398"/>
        <end position="419"/>
    </location>
</feature>
<evidence type="ECO:0000313" key="7">
    <source>
        <dbReference type="Proteomes" id="UP000237144"/>
    </source>
</evidence>
<evidence type="ECO:0000256" key="4">
    <source>
        <dbReference type="SAM" id="MobiDB-lite"/>
    </source>
</evidence>
<protein>
    <recommendedName>
        <fullName evidence="3">Carboxylic ester hydrolase</fullName>
        <ecNumber evidence="3">3.1.1.-</ecNumber>
    </recommendedName>
</protein>
<dbReference type="Pfam" id="PF00135">
    <property type="entry name" value="COesterase"/>
    <property type="match status" value="1"/>
</dbReference>
<dbReference type="AlphaFoldDB" id="A0A2S5B5P9"/>
<dbReference type="PROSITE" id="PS00122">
    <property type="entry name" value="CARBOXYLESTERASE_B_1"/>
    <property type="match status" value="1"/>
</dbReference>
<reference evidence="6 7" key="1">
    <citation type="journal article" date="2018" name="Front. Microbiol.">
        <title>Prospects for Fungal Bioremediation of Acidic Radioactive Waste Sites: Characterization and Genome Sequence of Rhodotorula taiwanensis MD1149.</title>
        <authorList>
            <person name="Tkavc R."/>
            <person name="Matrosova V.Y."/>
            <person name="Grichenko O.E."/>
            <person name="Gostincar C."/>
            <person name="Volpe R.P."/>
            <person name="Klimenkova P."/>
            <person name="Gaidamakova E.K."/>
            <person name="Zhou C.E."/>
            <person name="Stewart B.J."/>
            <person name="Lyman M.G."/>
            <person name="Malfatti S.A."/>
            <person name="Rubinfeld B."/>
            <person name="Courtot M."/>
            <person name="Singh J."/>
            <person name="Dalgard C.L."/>
            <person name="Hamilton T."/>
            <person name="Frey K.G."/>
            <person name="Gunde-Cimerman N."/>
            <person name="Dugan L."/>
            <person name="Daly M.J."/>
        </authorList>
    </citation>
    <scope>NUCLEOTIDE SEQUENCE [LARGE SCALE GENOMIC DNA]</scope>
    <source>
        <strain evidence="6 7">MD1149</strain>
    </source>
</reference>